<dbReference type="Proteomes" id="UP001182556">
    <property type="component" value="Unassembled WGS sequence"/>
</dbReference>
<feature type="region of interest" description="Disordered" evidence="2">
    <location>
        <begin position="958"/>
        <end position="977"/>
    </location>
</feature>
<evidence type="ECO:0000313" key="3">
    <source>
        <dbReference type="EMBL" id="KAK1925136.1"/>
    </source>
</evidence>
<organism evidence="3 4">
    <name type="scientific">Papiliotrema laurentii</name>
    <name type="common">Cryptococcus laurentii</name>
    <dbReference type="NCBI Taxonomy" id="5418"/>
    <lineage>
        <taxon>Eukaryota</taxon>
        <taxon>Fungi</taxon>
        <taxon>Dikarya</taxon>
        <taxon>Basidiomycota</taxon>
        <taxon>Agaricomycotina</taxon>
        <taxon>Tremellomycetes</taxon>
        <taxon>Tremellales</taxon>
        <taxon>Rhynchogastremaceae</taxon>
        <taxon>Papiliotrema</taxon>
    </lineage>
</organism>
<feature type="compositionally biased region" description="Polar residues" evidence="2">
    <location>
        <begin position="962"/>
        <end position="977"/>
    </location>
</feature>
<keyword evidence="4" id="KW-1185">Reference proteome</keyword>
<sequence length="977" mass="109719">MSSIGPDTGTGVLTSKSEGKSEDSRIFAKTQARCALYAKQFSPPRGRVLHRLSERRQGPKPPIVGVGMIEPFADLYDRKATMTAKMWEDLFTDAQREMVLEESVRDFCDGAVERLEELVTNLSHITSREQRAAREAYLRQLEPHTAGGIEAIHQWSQSLRSPRFKFTNPSDLLISLREIVTVRQQRSLSDPVDFCADLAILANAIKLAEGEEDLSKKHKGQVFSRLRGWVSKHDPMDQPPLWDLYVPYRARPVSTPYCTSYTLEMYLLVLSRRIARENSTLPPTAFRDTVIGPLPGEDYRHRPDRERIIPRVTHYPSSPKLWVKGKKISGSRSRVAQSFFSSPTNAETFQGACRASKGHEDPQIPQPSPLFDGSYYDGNDRSPRVHGIDADTAVYFNGMNVSRNNTEMLTGIKKLGQLWTKKLNRQSGIADYSVRARALHGLREANCRMPSHCQIPYPTHASAAEMSRCLEGQDPSLVSLFSLTGLLTHQDKLDILHASILGVLSTCLNDWEATVASLLKGLPDESLSALEDPENDIAITARPISQEASSALQTCMKTIHSGATKEASRRSHRQSEVGEAHDAVLNRIDAEMRAVREWATQTGNPPELTVDHGHPVSNLASLLRYCRGEVTFDCFAGFRGFGIGEKRALEHEEGMIHVSATPVLRYDPWLSGYQRESVAYWTTSRIKLGIERGVSRPPFSPKIPLSHPLASLTIHSDPTSSRLTTQHNHHGFYSSLTNDSTPGSGCEWRGLQGNLKDYTQLLRLAKLLYNGQMIRASCARTSADYDTFTKVEKTLESFQQLLASMTASKPLHVNERLEAFGTAIHSDVREVPQWKNLFDESFKKSLLRRTVADFCREAGENLKRLSTKLVRASEKQDREEKEACFRELEPETLEATRGIRLWSESLDELPFQFTKPHDLLTSIREVVEFYQKSVFGPRSLEQNLSALVERITQAENGEKLSETQINTNSTSSAGLRR</sequence>
<feature type="coiled-coil region" evidence="1">
    <location>
        <begin position="855"/>
        <end position="882"/>
    </location>
</feature>
<keyword evidence="1" id="KW-0175">Coiled coil</keyword>
<reference evidence="3" key="1">
    <citation type="submission" date="2023-02" db="EMBL/GenBank/DDBJ databases">
        <title>Identification and recombinant expression of a fungal hydrolase from Papiliotrema laurentii that hydrolyzes apple cutin and clears colloidal polyester polyurethane.</title>
        <authorList>
            <consortium name="DOE Joint Genome Institute"/>
            <person name="Roman V.A."/>
            <person name="Bojanowski C."/>
            <person name="Crable B.R."/>
            <person name="Wagner D.N."/>
            <person name="Hung C.S."/>
            <person name="Nadeau L.J."/>
            <person name="Schratz L."/>
            <person name="Haridas S."/>
            <person name="Pangilinan J."/>
            <person name="Lipzen A."/>
            <person name="Na H."/>
            <person name="Yan M."/>
            <person name="Ng V."/>
            <person name="Grigoriev I.V."/>
            <person name="Spatafora J.W."/>
            <person name="Barlow D."/>
            <person name="Biffinger J."/>
            <person name="Kelley-Loughnane N."/>
            <person name="Varaljay V.A."/>
            <person name="Crookes-Goodson W.J."/>
        </authorList>
    </citation>
    <scope>NUCLEOTIDE SEQUENCE</scope>
    <source>
        <strain evidence="3">5307AH</strain>
    </source>
</reference>
<name>A0AAD9FS07_PAPLA</name>
<evidence type="ECO:0000256" key="1">
    <source>
        <dbReference type="SAM" id="Coils"/>
    </source>
</evidence>
<dbReference type="EMBL" id="JAODAN010000004">
    <property type="protein sequence ID" value="KAK1925136.1"/>
    <property type="molecule type" value="Genomic_DNA"/>
</dbReference>
<feature type="compositionally biased region" description="Polar residues" evidence="2">
    <location>
        <begin position="1"/>
        <end position="16"/>
    </location>
</feature>
<gene>
    <name evidence="3" type="ORF">DB88DRAFT_472413</name>
</gene>
<protein>
    <submittedName>
        <fullName evidence="3">Uncharacterized protein</fullName>
    </submittedName>
</protein>
<dbReference type="AlphaFoldDB" id="A0AAD9FS07"/>
<evidence type="ECO:0000313" key="4">
    <source>
        <dbReference type="Proteomes" id="UP001182556"/>
    </source>
</evidence>
<comment type="caution">
    <text evidence="3">The sequence shown here is derived from an EMBL/GenBank/DDBJ whole genome shotgun (WGS) entry which is preliminary data.</text>
</comment>
<proteinExistence type="predicted"/>
<accession>A0AAD9FS07</accession>
<evidence type="ECO:0000256" key="2">
    <source>
        <dbReference type="SAM" id="MobiDB-lite"/>
    </source>
</evidence>
<feature type="region of interest" description="Disordered" evidence="2">
    <location>
        <begin position="1"/>
        <end position="24"/>
    </location>
</feature>